<dbReference type="Proteomes" id="UP000321393">
    <property type="component" value="Unassembled WGS sequence"/>
</dbReference>
<gene>
    <name evidence="2" type="ORF">E5676_scaffold477G001020</name>
    <name evidence="1" type="ORF">E6C27_scaffold795G001140</name>
</gene>
<evidence type="ECO:0000313" key="3">
    <source>
        <dbReference type="Proteomes" id="UP000321393"/>
    </source>
</evidence>
<evidence type="ECO:0000313" key="1">
    <source>
        <dbReference type="EMBL" id="KAA0042390.1"/>
    </source>
</evidence>
<name>A0A5D3CZA3_CUCMM</name>
<sequence>MDLWCAYVGSLTSQFFQLPDVDPTVVERPIVHHVVDDFIDDDDAQLSPQSGSSTMSFSSSFHKANMFLELNNVFNNVGGAIEHPHWATLQEQLRLNKIARVK</sequence>
<dbReference type="AlphaFoldDB" id="A0A5D3CZA3"/>
<organism evidence="2 4">
    <name type="scientific">Cucumis melo var. makuwa</name>
    <name type="common">Oriental melon</name>
    <dbReference type="NCBI Taxonomy" id="1194695"/>
    <lineage>
        <taxon>Eukaryota</taxon>
        <taxon>Viridiplantae</taxon>
        <taxon>Streptophyta</taxon>
        <taxon>Embryophyta</taxon>
        <taxon>Tracheophyta</taxon>
        <taxon>Spermatophyta</taxon>
        <taxon>Magnoliopsida</taxon>
        <taxon>eudicotyledons</taxon>
        <taxon>Gunneridae</taxon>
        <taxon>Pentapetalae</taxon>
        <taxon>rosids</taxon>
        <taxon>fabids</taxon>
        <taxon>Cucurbitales</taxon>
        <taxon>Cucurbitaceae</taxon>
        <taxon>Benincaseae</taxon>
        <taxon>Cucumis</taxon>
    </lineage>
</organism>
<protein>
    <recommendedName>
        <fullName evidence="5">CACTA en-spm transposon protein</fullName>
    </recommendedName>
</protein>
<evidence type="ECO:0000313" key="2">
    <source>
        <dbReference type="EMBL" id="TYK15509.1"/>
    </source>
</evidence>
<dbReference type="EMBL" id="SSTD01008482">
    <property type="protein sequence ID" value="TYK15509.1"/>
    <property type="molecule type" value="Genomic_DNA"/>
</dbReference>
<comment type="caution">
    <text evidence="2">The sequence shown here is derived from an EMBL/GenBank/DDBJ whole genome shotgun (WGS) entry which is preliminary data.</text>
</comment>
<dbReference type="Proteomes" id="UP000321947">
    <property type="component" value="Unassembled WGS sequence"/>
</dbReference>
<evidence type="ECO:0000313" key="4">
    <source>
        <dbReference type="Proteomes" id="UP000321947"/>
    </source>
</evidence>
<evidence type="ECO:0008006" key="5">
    <source>
        <dbReference type="Google" id="ProtNLM"/>
    </source>
</evidence>
<dbReference type="EMBL" id="SSTE01016125">
    <property type="protein sequence ID" value="KAA0042390.1"/>
    <property type="molecule type" value="Genomic_DNA"/>
</dbReference>
<accession>A0A5D3CZA3</accession>
<proteinExistence type="predicted"/>
<reference evidence="3 4" key="1">
    <citation type="submission" date="2019-08" db="EMBL/GenBank/DDBJ databases">
        <title>Draft genome sequences of two oriental melons (Cucumis melo L. var makuwa).</title>
        <authorList>
            <person name="Kwon S.-Y."/>
        </authorList>
    </citation>
    <scope>NUCLEOTIDE SEQUENCE [LARGE SCALE GENOMIC DNA]</scope>
    <source>
        <strain evidence="4">cv. Chang Bougi</strain>
        <strain evidence="3">cv. SW 3</strain>
        <tissue evidence="2">Leaf</tissue>
    </source>
</reference>